<feature type="non-terminal residue" evidence="1">
    <location>
        <position position="1"/>
    </location>
</feature>
<reference evidence="1" key="1">
    <citation type="submission" date="2021-02" db="EMBL/GenBank/DDBJ databases">
        <authorList>
            <person name="Nowell W R."/>
        </authorList>
    </citation>
    <scope>NUCLEOTIDE SEQUENCE</scope>
</reference>
<sequence>PIELCWAELKAYVRAQNTTFKLQDVEKLTWKWLDSCDSTLASSFIEHVHLYEENFQKADHFMEQVESELDDTDDIDTSSDLNEDEDLQLLAKSNSL</sequence>
<dbReference type="Proteomes" id="UP000681722">
    <property type="component" value="Unassembled WGS sequence"/>
</dbReference>
<dbReference type="OrthoDB" id="6615737at2759"/>
<accession>A0A8S2YRF1</accession>
<dbReference type="EMBL" id="CAJOBC010118297">
    <property type="protein sequence ID" value="CAF4562592.1"/>
    <property type="molecule type" value="Genomic_DNA"/>
</dbReference>
<proteinExistence type="predicted"/>
<evidence type="ECO:0000313" key="1">
    <source>
        <dbReference type="EMBL" id="CAF4562592.1"/>
    </source>
</evidence>
<organism evidence="1 2">
    <name type="scientific">Didymodactylos carnosus</name>
    <dbReference type="NCBI Taxonomy" id="1234261"/>
    <lineage>
        <taxon>Eukaryota</taxon>
        <taxon>Metazoa</taxon>
        <taxon>Spiralia</taxon>
        <taxon>Gnathifera</taxon>
        <taxon>Rotifera</taxon>
        <taxon>Eurotatoria</taxon>
        <taxon>Bdelloidea</taxon>
        <taxon>Philodinida</taxon>
        <taxon>Philodinidae</taxon>
        <taxon>Didymodactylos</taxon>
    </lineage>
</organism>
<evidence type="ECO:0000313" key="2">
    <source>
        <dbReference type="Proteomes" id="UP000681722"/>
    </source>
</evidence>
<dbReference type="AlphaFoldDB" id="A0A8S2YRF1"/>
<gene>
    <name evidence="1" type="ORF">SRO942_LOCUS47451</name>
</gene>
<comment type="caution">
    <text evidence="1">The sequence shown here is derived from an EMBL/GenBank/DDBJ whole genome shotgun (WGS) entry which is preliminary data.</text>
</comment>
<name>A0A8S2YRF1_9BILA</name>
<protein>
    <submittedName>
        <fullName evidence="1">Uncharacterized protein</fullName>
    </submittedName>
</protein>